<sequence>MQVAGLFVYPIKSCRGIALERAEVTPTGFAWDREFMLVDRQGMFITQRKYAQLACIQVEIQADRLVLSAGDGTFTLQPTFDGEKRTVEVWGDRTVAIDQGDAVARWFQDNLQLPADLQVRLVRQSCDRVRLVNPNYQVREGDRVSFADSLPFLLTTTASLADLNRRLAQPIKMDRFRPNIVVETSEPFAEDGWKQIQIGDLLFHAVKACDRCIVTTTDQSSGTRDAAKEPLRTLAQYRQPIPGKGIFFGQNLISHTLGWLQVGESVTITALE</sequence>
<evidence type="ECO:0000259" key="1">
    <source>
        <dbReference type="PROSITE" id="PS51340"/>
    </source>
</evidence>
<dbReference type="EMBL" id="MJGC01000078">
    <property type="protein sequence ID" value="OEJ73801.1"/>
    <property type="molecule type" value="Genomic_DNA"/>
</dbReference>
<dbReference type="GO" id="GO:0030170">
    <property type="term" value="F:pyridoxal phosphate binding"/>
    <property type="evidence" value="ECO:0007669"/>
    <property type="project" value="InterPro"/>
</dbReference>
<dbReference type="GO" id="GO:0003824">
    <property type="term" value="F:catalytic activity"/>
    <property type="evidence" value="ECO:0007669"/>
    <property type="project" value="InterPro"/>
</dbReference>
<dbReference type="OrthoDB" id="581532at2"/>
<protein>
    <recommendedName>
        <fullName evidence="1">MOSC domain-containing protein</fullName>
    </recommendedName>
</protein>
<dbReference type="SUPFAM" id="SSF50800">
    <property type="entry name" value="PK beta-barrel domain-like"/>
    <property type="match status" value="1"/>
</dbReference>
<dbReference type="AlphaFoldDB" id="A0A1E5QGS9"/>
<evidence type="ECO:0000313" key="2">
    <source>
        <dbReference type="EMBL" id="OEJ73801.1"/>
    </source>
</evidence>
<accession>A0A1E5QGS9</accession>
<dbReference type="RefSeq" id="WP_069968619.1">
    <property type="nucleotide sequence ID" value="NZ_CM124774.1"/>
</dbReference>
<dbReference type="PROSITE" id="PS51340">
    <property type="entry name" value="MOSC"/>
    <property type="match status" value="1"/>
</dbReference>
<comment type="caution">
    <text evidence="2">The sequence shown here is derived from an EMBL/GenBank/DDBJ whole genome shotgun (WGS) entry which is preliminary data.</text>
</comment>
<feature type="domain" description="MOSC" evidence="1">
    <location>
        <begin position="124"/>
        <end position="269"/>
    </location>
</feature>
<dbReference type="SUPFAM" id="SSF141673">
    <property type="entry name" value="MOSC N-terminal domain-like"/>
    <property type="match status" value="1"/>
</dbReference>
<dbReference type="InterPro" id="IPR005302">
    <property type="entry name" value="MoCF_Sase_C"/>
</dbReference>
<dbReference type="GO" id="GO:0030151">
    <property type="term" value="F:molybdenum ion binding"/>
    <property type="evidence" value="ECO:0007669"/>
    <property type="project" value="InterPro"/>
</dbReference>
<dbReference type="Pfam" id="PF03473">
    <property type="entry name" value="MOSC"/>
    <property type="match status" value="1"/>
</dbReference>
<dbReference type="Pfam" id="PF03476">
    <property type="entry name" value="MOSC_N"/>
    <property type="match status" value="1"/>
</dbReference>
<name>A0A1E5QGS9_9CYAN</name>
<organism evidence="2">
    <name type="scientific">Desertifilum tharense IPPAS B-1220</name>
    <dbReference type="NCBI Taxonomy" id="1781255"/>
    <lineage>
        <taxon>Bacteria</taxon>
        <taxon>Bacillati</taxon>
        <taxon>Cyanobacteriota</taxon>
        <taxon>Cyanophyceae</taxon>
        <taxon>Desertifilales</taxon>
        <taxon>Desertifilaceae</taxon>
        <taxon>Desertifilum</taxon>
    </lineage>
</organism>
<dbReference type="PANTHER" id="PTHR14237">
    <property type="entry name" value="MOLYBDOPTERIN COFACTOR SULFURASE MOSC"/>
    <property type="match status" value="1"/>
</dbReference>
<dbReference type="STRING" id="1781255.BH720_17875"/>
<dbReference type="InterPro" id="IPR011037">
    <property type="entry name" value="Pyrv_Knase-like_insert_dom_sf"/>
</dbReference>
<proteinExistence type="predicted"/>
<dbReference type="PANTHER" id="PTHR14237:SF19">
    <property type="entry name" value="MITOCHONDRIAL AMIDOXIME REDUCING COMPONENT 1"/>
    <property type="match status" value="1"/>
</dbReference>
<dbReference type="InterPro" id="IPR005303">
    <property type="entry name" value="MOCOS_middle"/>
</dbReference>
<gene>
    <name evidence="2" type="ORF">BH720_17875</name>
</gene>
<reference evidence="2" key="1">
    <citation type="submission" date="2016-09" db="EMBL/GenBank/DDBJ databases">
        <title>Draft genome of thermotolerant cyanobacterium Desertifilum sp. strain IPPAS B-1220.</title>
        <authorList>
            <person name="Sinetova M.A."/>
            <person name="Bolakhan K."/>
            <person name="Zayadan B.K."/>
            <person name="Mironov K.S."/>
            <person name="Ustinova V."/>
            <person name="Kupriyanova E.V."/>
            <person name="Sidorov R.A."/>
            <person name="Skrypnik A.N."/>
            <person name="Gogoleva N.E."/>
            <person name="Gogolev Y.V."/>
            <person name="Los D.A."/>
        </authorList>
    </citation>
    <scope>NUCLEOTIDE SEQUENCE [LARGE SCALE GENOMIC DNA]</scope>
    <source>
        <strain evidence="2">IPPAS B-1220</strain>
    </source>
</reference>